<proteinExistence type="predicted"/>
<evidence type="ECO:0000313" key="2">
    <source>
        <dbReference type="EMBL" id="GBP83197.1"/>
    </source>
</evidence>
<dbReference type="EMBL" id="BGZK01001609">
    <property type="protein sequence ID" value="GBP83197.1"/>
    <property type="molecule type" value="Genomic_DNA"/>
</dbReference>
<evidence type="ECO:0000313" key="3">
    <source>
        <dbReference type="Proteomes" id="UP000299102"/>
    </source>
</evidence>
<dbReference type="Proteomes" id="UP000299102">
    <property type="component" value="Unassembled WGS sequence"/>
</dbReference>
<keyword evidence="3" id="KW-1185">Reference proteome</keyword>
<dbReference type="AlphaFoldDB" id="A0A4C1Z968"/>
<reference evidence="2 3" key="1">
    <citation type="journal article" date="2019" name="Commun. Biol.">
        <title>The bagworm genome reveals a unique fibroin gene that provides high tensile strength.</title>
        <authorList>
            <person name="Kono N."/>
            <person name="Nakamura H."/>
            <person name="Ohtoshi R."/>
            <person name="Tomita M."/>
            <person name="Numata K."/>
            <person name="Arakawa K."/>
        </authorList>
    </citation>
    <scope>NUCLEOTIDE SEQUENCE [LARGE SCALE GENOMIC DNA]</scope>
</reference>
<evidence type="ECO:0000256" key="1">
    <source>
        <dbReference type="SAM" id="Phobius"/>
    </source>
</evidence>
<keyword evidence="1" id="KW-0812">Transmembrane</keyword>
<comment type="caution">
    <text evidence="2">The sequence shown here is derived from an EMBL/GenBank/DDBJ whole genome shotgun (WGS) entry which is preliminary data.</text>
</comment>
<name>A0A4C1Z968_EUMVA</name>
<feature type="transmembrane region" description="Helical" evidence="1">
    <location>
        <begin position="58"/>
        <end position="76"/>
    </location>
</feature>
<keyword evidence="1" id="KW-1133">Transmembrane helix</keyword>
<organism evidence="2 3">
    <name type="scientific">Eumeta variegata</name>
    <name type="common">Bagworm moth</name>
    <name type="synonym">Eumeta japonica</name>
    <dbReference type="NCBI Taxonomy" id="151549"/>
    <lineage>
        <taxon>Eukaryota</taxon>
        <taxon>Metazoa</taxon>
        <taxon>Ecdysozoa</taxon>
        <taxon>Arthropoda</taxon>
        <taxon>Hexapoda</taxon>
        <taxon>Insecta</taxon>
        <taxon>Pterygota</taxon>
        <taxon>Neoptera</taxon>
        <taxon>Endopterygota</taxon>
        <taxon>Lepidoptera</taxon>
        <taxon>Glossata</taxon>
        <taxon>Ditrysia</taxon>
        <taxon>Tineoidea</taxon>
        <taxon>Psychidae</taxon>
        <taxon>Oiketicinae</taxon>
        <taxon>Eumeta</taxon>
    </lineage>
</organism>
<sequence>MAKKRRKQLSPRKPAHLGLLLFTSARFWFNGVLAVWRRLMMDSVFSFRLNFFIQPSFTWYDGWLATVPDAFFVSLLRRGGGKKCLSCTPLRPYAWVVWD</sequence>
<keyword evidence="1" id="KW-0472">Membrane</keyword>
<protein>
    <submittedName>
        <fullName evidence="2">Uncharacterized protein</fullName>
    </submittedName>
</protein>
<accession>A0A4C1Z968</accession>
<gene>
    <name evidence="2" type="ORF">EVAR_66748_1</name>
</gene>